<gene>
    <name evidence="2" type="ORF">PCOR1329_LOCUS6465</name>
</gene>
<sequence>MNSEAHRMEVDEAMPVLKAKDKVANRTQLAQPTAKLAGATAAGSLTSGSGSTPGATNSLRENNEPKRVQTAHGESDRKDGARRVLREDMRVQASGNLKTKVPGKRRRGRPRLHQIPVGLRGIVHKVDFMVGTRSHEEVHGPLVAGDLPLGEGVGMTSHP</sequence>
<evidence type="ECO:0000313" key="3">
    <source>
        <dbReference type="Proteomes" id="UP001189429"/>
    </source>
</evidence>
<dbReference type="Proteomes" id="UP001189429">
    <property type="component" value="Unassembled WGS sequence"/>
</dbReference>
<accession>A0ABN9PZW6</accession>
<keyword evidence="3" id="KW-1185">Reference proteome</keyword>
<evidence type="ECO:0000256" key="1">
    <source>
        <dbReference type="SAM" id="MobiDB-lite"/>
    </source>
</evidence>
<proteinExistence type="predicted"/>
<feature type="region of interest" description="Disordered" evidence="1">
    <location>
        <begin position="28"/>
        <end position="108"/>
    </location>
</feature>
<organism evidence="2 3">
    <name type="scientific">Prorocentrum cordatum</name>
    <dbReference type="NCBI Taxonomy" id="2364126"/>
    <lineage>
        <taxon>Eukaryota</taxon>
        <taxon>Sar</taxon>
        <taxon>Alveolata</taxon>
        <taxon>Dinophyceae</taxon>
        <taxon>Prorocentrales</taxon>
        <taxon>Prorocentraceae</taxon>
        <taxon>Prorocentrum</taxon>
    </lineage>
</organism>
<name>A0ABN9PZW6_9DINO</name>
<feature type="compositionally biased region" description="Low complexity" evidence="1">
    <location>
        <begin position="33"/>
        <end position="58"/>
    </location>
</feature>
<comment type="caution">
    <text evidence="2">The sequence shown here is derived from an EMBL/GenBank/DDBJ whole genome shotgun (WGS) entry which is preliminary data.</text>
</comment>
<reference evidence="2" key="1">
    <citation type="submission" date="2023-10" db="EMBL/GenBank/DDBJ databases">
        <authorList>
            <person name="Chen Y."/>
            <person name="Shah S."/>
            <person name="Dougan E. K."/>
            <person name="Thang M."/>
            <person name="Chan C."/>
        </authorList>
    </citation>
    <scope>NUCLEOTIDE SEQUENCE [LARGE SCALE GENOMIC DNA]</scope>
</reference>
<protein>
    <submittedName>
        <fullName evidence="2">Uncharacterized protein</fullName>
    </submittedName>
</protein>
<dbReference type="EMBL" id="CAUYUJ010001734">
    <property type="protein sequence ID" value="CAK0797340.1"/>
    <property type="molecule type" value="Genomic_DNA"/>
</dbReference>
<evidence type="ECO:0000313" key="2">
    <source>
        <dbReference type="EMBL" id="CAK0797340.1"/>
    </source>
</evidence>
<feature type="compositionally biased region" description="Basic and acidic residues" evidence="1">
    <location>
        <begin position="61"/>
        <end position="90"/>
    </location>
</feature>